<dbReference type="GO" id="GO:0003677">
    <property type="term" value="F:DNA binding"/>
    <property type="evidence" value="ECO:0007669"/>
    <property type="project" value="UniProtKB-KW"/>
</dbReference>
<evidence type="ECO:0000313" key="5">
    <source>
        <dbReference type="EMBL" id="TVT53795.1"/>
    </source>
</evidence>
<dbReference type="PANTHER" id="PTHR35790">
    <property type="entry name" value="HTH-TYPE TRANSCRIPTIONAL REGULATOR PCHR"/>
    <property type="match status" value="1"/>
</dbReference>
<evidence type="ECO:0000256" key="1">
    <source>
        <dbReference type="ARBA" id="ARBA00023015"/>
    </source>
</evidence>
<evidence type="ECO:0000313" key="6">
    <source>
        <dbReference type="Proteomes" id="UP000317355"/>
    </source>
</evidence>
<name>A0A558CYF4_9GAMM</name>
<dbReference type="GO" id="GO:0003700">
    <property type="term" value="F:DNA-binding transcription factor activity"/>
    <property type="evidence" value="ECO:0007669"/>
    <property type="project" value="InterPro"/>
</dbReference>
<dbReference type="SUPFAM" id="SSF46785">
    <property type="entry name" value="Winged helix' DNA-binding domain"/>
    <property type="match status" value="1"/>
</dbReference>
<reference evidence="5 6" key="1">
    <citation type="submission" date="2019-07" db="EMBL/GenBank/DDBJ databases">
        <title>The pathways for chlorine oxyanion respiration interact through the shared metabolite chlorate.</title>
        <authorList>
            <person name="Barnum T.P."/>
            <person name="Cheng Y."/>
            <person name="Hill K.A."/>
            <person name="Lucas L.N."/>
            <person name="Carlson H.K."/>
            <person name="Coates J.D."/>
        </authorList>
    </citation>
    <scope>NUCLEOTIDE SEQUENCE [LARGE SCALE GENOMIC DNA]</scope>
    <source>
        <strain evidence="5">BK-3</strain>
    </source>
</reference>
<keyword evidence="3" id="KW-0804">Transcription</keyword>
<evidence type="ECO:0000259" key="4">
    <source>
        <dbReference type="PROSITE" id="PS50995"/>
    </source>
</evidence>
<dbReference type="InterPro" id="IPR036390">
    <property type="entry name" value="WH_DNA-bd_sf"/>
</dbReference>
<gene>
    <name evidence="5" type="ORF">FHK82_11295</name>
</gene>
<dbReference type="InterPro" id="IPR052067">
    <property type="entry name" value="Metal_resp_HTH_trans_reg"/>
</dbReference>
<dbReference type="InterPro" id="IPR000835">
    <property type="entry name" value="HTH_MarR-typ"/>
</dbReference>
<dbReference type="Gene3D" id="1.10.10.10">
    <property type="entry name" value="Winged helix-like DNA-binding domain superfamily/Winged helix DNA-binding domain"/>
    <property type="match status" value="1"/>
</dbReference>
<dbReference type="Pfam" id="PF12802">
    <property type="entry name" value="MarR_2"/>
    <property type="match status" value="1"/>
</dbReference>
<dbReference type="PANTHER" id="PTHR35790:SF4">
    <property type="entry name" value="HTH-TYPE TRANSCRIPTIONAL REGULATOR PCHR"/>
    <property type="match status" value="1"/>
</dbReference>
<feature type="domain" description="HTH marR-type" evidence="4">
    <location>
        <begin position="1"/>
        <end position="137"/>
    </location>
</feature>
<dbReference type="SMART" id="SM00347">
    <property type="entry name" value="HTH_MARR"/>
    <property type="match status" value="1"/>
</dbReference>
<dbReference type="InterPro" id="IPR036388">
    <property type="entry name" value="WH-like_DNA-bd_sf"/>
</dbReference>
<organism evidence="5 6">
    <name type="scientific">Sedimenticola thiotaurini</name>
    <dbReference type="NCBI Taxonomy" id="1543721"/>
    <lineage>
        <taxon>Bacteria</taxon>
        <taxon>Pseudomonadati</taxon>
        <taxon>Pseudomonadota</taxon>
        <taxon>Gammaproteobacteria</taxon>
        <taxon>Chromatiales</taxon>
        <taxon>Sedimenticolaceae</taxon>
        <taxon>Sedimenticola</taxon>
    </lineage>
</organism>
<protein>
    <submittedName>
        <fullName evidence="5">Winged helix-turn-helix transcriptional regulator</fullName>
    </submittedName>
</protein>
<comment type="caution">
    <text evidence="5">The sequence shown here is derived from an EMBL/GenBank/DDBJ whole genome shotgun (WGS) entry which is preliminary data.</text>
</comment>
<proteinExistence type="predicted"/>
<evidence type="ECO:0000256" key="2">
    <source>
        <dbReference type="ARBA" id="ARBA00023125"/>
    </source>
</evidence>
<accession>A0A558CYF4</accession>
<dbReference type="PROSITE" id="PS50995">
    <property type="entry name" value="HTH_MARR_2"/>
    <property type="match status" value="1"/>
</dbReference>
<sequence>MELAHFLPYRLSVLTHNISQSIAVIYSSRFDIGIQEWRIIANLGNKKFLSANEIGEHVNLDKVQMSRAISKLMKKGLVKRTLDKIDKRKSSLRLSAKGLRLYEEIVPMALQREKQLLTALSRDEQLQFETILCKLECKALELNSLPLE</sequence>
<dbReference type="PRINTS" id="PR00598">
    <property type="entry name" value="HTHMARR"/>
</dbReference>
<dbReference type="EMBL" id="VMRY01000050">
    <property type="protein sequence ID" value="TVT53795.1"/>
    <property type="molecule type" value="Genomic_DNA"/>
</dbReference>
<evidence type="ECO:0000256" key="3">
    <source>
        <dbReference type="ARBA" id="ARBA00023163"/>
    </source>
</evidence>
<keyword evidence="2" id="KW-0238">DNA-binding</keyword>
<dbReference type="Proteomes" id="UP000317355">
    <property type="component" value="Unassembled WGS sequence"/>
</dbReference>
<dbReference type="AlphaFoldDB" id="A0A558CYF4"/>
<keyword evidence="1" id="KW-0805">Transcription regulation</keyword>